<protein>
    <submittedName>
        <fullName evidence="2">Uncharacterized protein</fullName>
    </submittedName>
</protein>
<name>A0AAW0P2Q0_9GOBI</name>
<gene>
    <name evidence="2" type="ORF">WMY93_014831</name>
</gene>
<accession>A0AAW0P2Q0</accession>
<sequence length="112" mass="12543">MESVAFQIEVINVTPSAAVSEPSHEPDVTSDNTLLRPQLWLLLLVTPVALAMTSVLVLLIYKKKRAQNDVELRENSGRSRAEPELYENMRGDDTYQSLCADTMDSNQIYSSI</sequence>
<evidence type="ECO:0000313" key="2">
    <source>
        <dbReference type="EMBL" id="KAK7910147.1"/>
    </source>
</evidence>
<proteinExistence type="predicted"/>
<dbReference type="EMBL" id="JBBPFD010000010">
    <property type="protein sequence ID" value="KAK7910147.1"/>
    <property type="molecule type" value="Genomic_DNA"/>
</dbReference>
<feature type="transmembrane region" description="Helical" evidence="1">
    <location>
        <begin position="39"/>
        <end position="61"/>
    </location>
</feature>
<organism evidence="2 3">
    <name type="scientific">Mugilogobius chulae</name>
    <name type="common">yellowstripe goby</name>
    <dbReference type="NCBI Taxonomy" id="88201"/>
    <lineage>
        <taxon>Eukaryota</taxon>
        <taxon>Metazoa</taxon>
        <taxon>Chordata</taxon>
        <taxon>Craniata</taxon>
        <taxon>Vertebrata</taxon>
        <taxon>Euteleostomi</taxon>
        <taxon>Actinopterygii</taxon>
        <taxon>Neopterygii</taxon>
        <taxon>Teleostei</taxon>
        <taxon>Neoteleostei</taxon>
        <taxon>Acanthomorphata</taxon>
        <taxon>Gobiaria</taxon>
        <taxon>Gobiiformes</taxon>
        <taxon>Gobioidei</taxon>
        <taxon>Gobiidae</taxon>
        <taxon>Gobionellinae</taxon>
        <taxon>Mugilogobius</taxon>
    </lineage>
</organism>
<keyword evidence="1" id="KW-1133">Transmembrane helix</keyword>
<keyword evidence="1" id="KW-0812">Transmembrane</keyword>
<evidence type="ECO:0000256" key="1">
    <source>
        <dbReference type="SAM" id="Phobius"/>
    </source>
</evidence>
<dbReference type="AlphaFoldDB" id="A0AAW0P2Q0"/>
<evidence type="ECO:0000313" key="3">
    <source>
        <dbReference type="Proteomes" id="UP001460270"/>
    </source>
</evidence>
<reference evidence="3" key="1">
    <citation type="submission" date="2024-04" db="EMBL/GenBank/DDBJ databases">
        <title>Salinicola lusitanus LLJ914,a marine bacterium isolated from the Okinawa Trough.</title>
        <authorList>
            <person name="Li J."/>
        </authorList>
    </citation>
    <scope>NUCLEOTIDE SEQUENCE [LARGE SCALE GENOMIC DNA]</scope>
</reference>
<keyword evidence="3" id="KW-1185">Reference proteome</keyword>
<dbReference type="Proteomes" id="UP001460270">
    <property type="component" value="Unassembled WGS sequence"/>
</dbReference>
<comment type="caution">
    <text evidence="2">The sequence shown here is derived from an EMBL/GenBank/DDBJ whole genome shotgun (WGS) entry which is preliminary data.</text>
</comment>
<keyword evidence="1" id="KW-0472">Membrane</keyword>